<dbReference type="AlphaFoldDB" id="A0A0W0UYV3"/>
<proteinExistence type="predicted"/>
<evidence type="ECO:0000313" key="1">
    <source>
        <dbReference type="EMBL" id="KTD13044.1"/>
    </source>
</evidence>
<dbReference type="RefSeq" id="WP_058448377.1">
    <property type="nucleotide sequence ID" value="NZ_CAAAJF010000014.1"/>
</dbReference>
<evidence type="ECO:0000313" key="2">
    <source>
        <dbReference type="Proteomes" id="UP000054715"/>
    </source>
</evidence>
<gene>
    <name evidence="1" type="ORF">Ljam_0302</name>
</gene>
<dbReference type="EMBL" id="LNYG01000004">
    <property type="protein sequence ID" value="KTD13044.1"/>
    <property type="molecule type" value="Genomic_DNA"/>
</dbReference>
<dbReference type="STRING" id="455.Ljam_0302"/>
<organism evidence="1 2">
    <name type="scientific">Legionella jamestowniensis</name>
    <dbReference type="NCBI Taxonomy" id="455"/>
    <lineage>
        <taxon>Bacteria</taxon>
        <taxon>Pseudomonadati</taxon>
        <taxon>Pseudomonadota</taxon>
        <taxon>Gammaproteobacteria</taxon>
        <taxon>Legionellales</taxon>
        <taxon>Legionellaceae</taxon>
        <taxon>Legionella</taxon>
    </lineage>
</organism>
<protein>
    <submittedName>
        <fullName evidence="1">Uncharacterized protein</fullName>
    </submittedName>
</protein>
<reference evidence="1 2" key="1">
    <citation type="submission" date="2015-11" db="EMBL/GenBank/DDBJ databases">
        <title>Genomic analysis of 38 Legionella species identifies large and diverse effector repertoires.</title>
        <authorList>
            <person name="Burstein D."/>
            <person name="Amaro F."/>
            <person name="Zusman T."/>
            <person name="Lifshitz Z."/>
            <person name="Cohen O."/>
            <person name="Gilbert J.A."/>
            <person name="Pupko T."/>
            <person name="Shuman H.A."/>
            <person name="Segal G."/>
        </authorList>
    </citation>
    <scope>NUCLEOTIDE SEQUENCE [LARGE SCALE GENOMIC DNA]</scope>
    <source>
        <strain evidence="1 2">JA-26-G1-E2</strain>
    </source>
</reference>
<sequence length="143" mass="15137">MFPERLPGEIIRHPNIDPIVPAAFNVELQKILAGNLSTVGAFGVNISEGRASVQGIHLNVDGIDMNGNGFVTASGYEVGPGILGLSPSVNTIRATTVDSTATLDAMGINVHPGGRITLGYDVRQFFIVTENGQRVFPPIRIIS</sequence>
<comment type="caution">
    <text evidence="1">The sequence shown here is derived from an EMBL/GenBank/DDBJ whole genome shotgun (WGS) entry which is preliminary data.</text>
</comment>
<dbReference type="Proteomes" id="UP000054715">
    <property type="component" value="Unassembled WGS sequence"/>
</dbReference>
<dbReference type="PATRIC" id="fig|455.5.peg.316"/>
<accession>A0A0W0UYV3</accession>
<name>A0A0W0UYV3_9GAMM</name>